<dbReference type="InterPro" id="IPR002686">
    <property type="entry name" value="Transposase_17"/>
</dbReference>
<reference evidence="2 3" key="1">
    <citation type="submission" date="2019-03" db="EMBL/GenBank/DDBJ databases">
        <title>Genomic Encyclopedia of Archaeal and Bacterial Type Strains, Phase II (KMG-II): from individual species to whole genera.</title>
        <authorList>
            <person name="Goeker M."/>
        </authorList>
    </citation>
    <scope>NUCLEOTIDE SEQUENCE [LARGE SCALE GENOMIC DNA]</scope>
    <source>
        <strain evidence="2 3">DSM 28323</strain>
    </source>
</reference>
<sequence>MLKSKENRKYVSKTFRMCRRGLVYLYRMSVRKQITEVNGVYFITFTCARWLPLFEITNGYDAVYKWFDYLKEKNHYIVGYVIMPNHVHAIVAFSKTDQLINTIIGNGKRFMAYELVKRLKVMNKADILEQLSGWVNNTDRLKNKKHEVFEPSFDRKECYSLAFMKQKIDYIHHNPCKAHMPGIKFPEDYLHSSATYYFTGEQGIYPVITYMELQDIDLR</sequence>
<dbReference type="GO" id="GO:0006313">
    <property type="term" value="P:DNA transposition"/>
    <property type="evidence" value="ECO:0007669"/>
    <property type="project" value="InterPro"/>
</dbReference>
<dbReference type="Gene3D" id="3.30.70.1290">
    <property type="entry name" value="Transposase IS200-like"/>
    <property type="match status" value="1"/>
</dbReference>
<keyword evidence="3" id="KW-1185">Reference proteome</keyword>
<gene>
    <name evidence="2" type="ORF">BC659_0779</name>
</gene>
<evidence type="ECO:0000313" key="3">
    <source>
        <dbReference type="Proteomes" id="UP000295741"/>
    </source>
</evidence>
<dbReference type="InterPro" id="IPR052715">
    <property type="entry name" value="RAYT_transposase"/>
</dbReference>
<dbReference type="EMBL" id="SNWP01000010">
    <property type="protein sequence ID" value="TDO28699.1"/>
    <property type="molecule type" value="Genomic_DNA"/>
</dbReference>
<name>A0A4R6J0H3_9BACT</name>
<dbReference type="GO" id="GO:0043565">
    <property type="term" value="F:sequence-specific DNA binding"/>
    <property type="evidence" value="ECO:0007669"/>
    <property type="project" value="TreeGrafter"/>
</dbReference>
<comment type="caution">
    <text evidence="2">The sequence shown here is derived from an EMBL/GenBank/DDBJ whole genome shotgun (WGS) entry which is preliminary data.</text>
</comment>
<organism evidence="2 3">
    <name type="scientific">Sediminibacterium goheungense</name>
    <dbReference type="NCBI Taxonomy" id="1086393"/>
    <lineage>
        <taxon>Bacteria</taxon>
        <taxon>Pseudomonadati</taxon>
        <taxon>Bacteroidota</taxon>
        <taxon>Chitinophagia</taxon>
        <taxon>Chitinophagales</taxon>
        <taxon>Chitinophagaceae</taxon>
        <taxon>Sediminibacterium</taxon>
    </lineage>
</organism>
<dbReference type="SUPFAM" id="SSF143422">
    <property type="entry name" value="Transposase IS200-like"/>
    <property type="match status" value="1"/>
</dbReference>
<dbReference type="GO" id="GO:0004803">
    <property type="term" value="F:transposase activity"/>
    <property type="evidence" value="ECO:0007669"/>
    <property type="project" value="InterPro"/>
</dbReference>
<dbReference type="SMART" id="SM01321">
    <property type="entry name" value="Y1_Tnp"/>
    <property type="match status" value="1"/>
</dbReference>
<dbReference type="PANTHER" id="PTHR36966">
    <property type="entry name" value="REP-ASSOCIATED TYROSINE TRANSPOSASE"/>
    <property type="match status" value="1"/>
</dbReference>
<feature type="domain" description="Transposase IS200-like" evidence="1">
    <location>
        <begin position="36"/>
        <end position="174"/>
    </location>
</feature>
<dbReference type="PANTHER" id="PTHR36966:SF1">
    <property type="entry name" value="REP-ASSOCIATED TYROSINE TRANSPOSASE"/>
    <property type="match status" value="1"/>
</dbReference>
<dbReference type="AlphaFoldDB" id="A0A4R6J0H3"/>
<evidence type="ECO:0000313" key="2">
    <source>
        <dbReference type="EMBL" id="TDO28699.1"/>
    </source>
</evidence>
<evidence type="ECO:0000259" key="1">
    <source>
        <dbReference type="SMART" id="SM01321"/>
    </source>
</evidence>
<accession>A0A4R6J0H3</accession>
<protein>
    <recommendedName>
        <fullName evidence="1">Transposase IS200-like domain-containing protein</fullName>
    </recommendedName>
</protein>
<dbReference type="Proteomes" id="UP000295741">
    <property type="component" value="Unassembled WGS sequence"/>
</dbReference>
<dbReference type="InterPro" id="IPR036515">
    <property type="entry name" value="Transposase_17_sf"/>
</dbReference>
<proteinExistence type="predicted"/>